<proteinExistence type="predicted"/>
<dbReference type="RefSeq" id="WP_068196019.1">
    <property type="nucleotide sequence ID" value="NZ_CP013909.1"/>
</dbReference>
<dbReference type="AlphaFoldDB" id="A0A0U4B0D2"/>
<sequence>MERTVRNLLVAAACLLVLGGLGIFAAMRQAARPVGEVSVNIANEFDNYFISERGVTALLTKGGAEPVLGTRPEGPRLRQLEDRLRAHPFVREAQVYRDLAGNLHADVRQNRPIARITHPDTRLDTYVDAEGHVLPLSPLFTARVATVARPSGGSLPSAFFQDSTGKRYLEFLRYVDEHEFWKAQVSEVFIEPSGKLSFTQQVGDQRIEFGLPENISEKFAKLMVFYRQIPSVLGWDTYHRVNVEYQNQIICE</sequence>
<evidence type="ECO:0000313" key="1">
    <source>
        <dbReference type="EMBL" id="ALW86493.1"/>
    </source>
</evidence>
<evidence type="ECO:0000313" key="2">
    <source>
        <dbReference type="Proteomes" id="UP000059542"/>
    </source>
</evidence>
<dbReference type="Proteomes" id="UP000059542">
    <property type="component" value="Chromosome"/>
</dbReference>
<keyword evidence="2" id="KW-1185">Reference proteome</keyword>
<evidence type="ECO:0008006" key="3">
    <source>
        <dbReference type="Google" id="ProtNLM"/>
    </source>
</evidence>
<gene>
    <name evidence="1" type="ORF">AUC43_16195</name>
</gene>
<dbReference type="KEGG" id="hyg:AUC43_16195"/>
<accession>A0A0U4B0D2</accession>
<protein>
    <recommendedName>
        <fullName evidence="3">Cell division protein FtsQ</fullName>
    </recommendedName>
</protein>
<organism evidence="1 2">
    <name type="scientific">Hymenobacter sedentarius</name>
    <dbReference type="NCBI Taxonomy" id="1411621"/>
    <lineage>
        <taxon>Bacteria</taxon>
        <taxon>Pseudomonadati</taxon>
        <taxon>Bacteroidota</taxon>
        <taxon>Cytophagia</taxon>
        <taxon>Cytophagales</taxon>
        <taxon>Hymenobacteraceae</taxon>
        <taxon>Hymenobacter</taxon>
    </lineage>
</organism>
<name>A0A0U4B0D2_9BACT</name>
<reference evidence="1 2" key="1">
    <citation type="submission" date="2015-12" db="EMBL/GenBank/DDBJ databases">
        <authorList>
            <person name="Shamseldin A."/>
            <person name="Moawad H."/>
            <person name="Abd El-Rahim W.M."/>
            <person name="Sadowsky M.J."/>
        </authorList>
    </citation>
    <scope>NUCLEOTIDE SEQUENCE [LARGE SCALE GENOMIC DNA]</scope>
    <source>
        <strain evidence="1 2">DG5B</strain>
    </source>
</reference>
<dbReference type="STRING" id="1411621.AUC43_16195"/>
<dbReference type="EMBL" id="CP013909">
    <property type="protein sequence ID" value="ALW86493.1"/>
    <property type="molecule type" value="Genomic_DNA"/>
</dbReference>
<dbReference type="OrthoDB" id="1466667at2"/>